<name>A0A8J4VUK4_9ROSI</name>
<organism evidence="2 3">
    <name type="scientific">Castanea mollissima</name>
    <name type="common">Chinese chestnut</name>
    <dbReference type="NCBI Taxonomy" id="60419"/>
    <lineage>
        <taxon>Eukaryota</taxon>
        <taxon>Viridiplantae</taxon>
        <taxon>Streptophyta</taxon>
        <taxon>Embryophyta</taxon>
        <taxon>Tracheophyta</taxon>
        <taxon>Spermatophyta</taxon>
        <taxon>Magnoliopsida</taxon>
        <taxon>eudicotyledons</taxon>
        <taxon>Gunneridae</taxon>
        <taxon>Pentapetalae</taxon>
        <taxon>rosids</taxon>
        <taxon>fabids</taxon>
        <taxon>Fagales</taxon>
        <taxon>Fagaceae</taxon>
        <taxon>Castanea</taxon>
    </lineage>
</organism>
<evidence type="ECO:0000313" key="3">
    <source>
        <dbReference type="Proteomes" id="UP000737018"/>
    </source>
</evidence>
<dbReference type="PROSITE" id="PS51011">
    <property type="entry name" value="ARID"/>
    <property type="match status" value="1"/>
</dbReference>
<dbReference type="PANTHER" id="PTHR46694">
    <property type="entry name" value="AT-RICH INTERACTIVE DOMAIN-CONTAINING PROTEIN 4"/>
    <property type="match status" value="1"/>
</dbReference>
<dbReference type="InterPro" id="IPR042293">
    <property type="entry name" value="ARID4"/>
</dbReference>
<dbReference type="GO" id="GO:0003677">
    <property type="term" value="F:DNA binding"/>
    <property type="evidence" value="ECO:0007669"/>
    <property type="project" value="InterPro"/>
</dbReference>
<dbReference type="EMBL" id="JRKL02000480">
    <property type="protein sequence ID" value="KAF3970977.1"/>
    <property type="molecule type" value="Genomic_DNA"/>
</dbReference>
<comment type="caution">
    <text evidence="2">The sequence shown here is derived from an EMBL/GenBank/DDBJ whole genome shotgun (WGS) entry which is preliminary data.</text>
</comment>
<dbReference type="CDD" id="cd16100">
    <property type="entry name" value="ARID"/>
    <property type="match status" value="1"/>
</dbReference>
<evidence type="ECO:0000313" key="2">
    <source>
        <dbReference type="EMBL" id="KAF3970977.1"/>
    </source>
</evidence>
<gene>
    <name evidence="2" type="ORF">CMV_005383</name>
</gene>
<dbReference type="Proteomes" id="UP000737018">
    <property type="component" value="Unassembled WGS sequence"/>
</dbReference>
<dbReference type="SUPFAM" id="SSF46774">
    <property type="entry name" value="ARID-like"/>
    <property type="match status" value="1"/>
</dbReference>
<accession>A0A8J4VUK4</accession>
<dbReference type="Pfam" id="PF01388">
    <property type="entry name" value="ARID"/>
    <property type="match status" value="1"/>
</dbReference>
<protein>
    <recommendedName>
        <fullName evidence="1">ARID domain-containing protein</fullName>
    </recommendedName>
</protein>
<dbReference type="Gene3D" id="1.10.150.60">
    <property type="entry name" value="ARID DNA-binding domain"/>
    <property type="match status" value="1"/>
</dbReference>
<dbReference type="PANTHER" id="PTHR46694:SF1">
    <property type="entry name" value="AT-RICH INTERACTIVE DOMAIN-CONTAINING PROTEIN 4"/>
    <property type="match status" value="1"/>
</dbReference>
<dbReference type="InterPro" id="IPR001606">
    <property type="entry name" value="ARID_dom"/>
</dbReference>
<reference evidence="2" key="1">
    <citation type="submission" date="2020-03" db="EMBL/GenBank/DDBJ databases">
        <title>Castanea mollissima Vanexum genome sequencing.</title>
        <authorList>
            <person name="Staton M."/>
        </authorList>
    </citation>
    <scope>NUCLEOTIDE SEQUENCE</scope>
    <source>
        <tissue evidence="2">Leaf</tissue>
    </source>
</reference>
<dbReference type="AlphaFoldDB" id="A0A8J4VUK4"/>
<proteinExistence type="predicted"/>
<dbReference type="OrthoDB" id="10044343at2759"/>
<keyword evidence="3" id="KW-1185">Reference proteome</keyword>
<sequence>METKEKKNFPVAPAKHSMPGPTVVIHRKSSSFQAQQIISLNPLPLKKHGCGRSPIQVCLEEEFLRDVMQFLTLRGHTRLIPQGGLAEFPDAVLNAKRLDLFNLYREVVSRGGFHVGNGINWKGQVFSKMRNHTLTNRMTGVGNTLKRH</sequence>
<dbReference type="InterPro" id="IPR036431">
    <property type="entry name" value="ARID_dom_sf"/>
</dbReference>
<feature type="domain" description="ARID" evidence="1">
    <location>
        <begin position="57"/>
        <end position="148"/>
    </location>
</feature>
<evidence type="ECO:0000259" key="1">
    <source>
        <dbReference type="PROSITE" id="PS51011"/>
    </source>
</evidence>